<reference evidence="1" key="1">
    <citation type="submission" date="2021-04" db="EMBL/GenBank/DDBJ databases">
        <authorList>
            <consortium name="Molecular Ecology Group"/>
        </authorList>
    </citation>
    <scope>NUCLEOTIDE SEQUENCE</scope>
</reference>
<dbReference type="EMBL" id="CAJHNH020000118">
    <property type="protein sequence ID" value="CAG5115451.1"/>
    <property type="molecule type" value="Genomic_DNA"/>
</dbReference>
<keyword evidence="2" id="KW-1185">Reference proteome</keyword>
<evidence type="ECO:0000313" key="1">
    <source>
        <dbReference type="EMBL" id="CAG5115451.1"/>
    </source>
</evidence>
<name>A0A8S3YJ18_9EUPU</name>
<proteinExistence type="predicted"/>
<dbReference type="Proteomes" id="UP000678393">
    <property type="component" value="Unassembled WGS sequence"/>
</dbReference>
<accession>A0A8S3YJ18</accession>
<sequence length="207" mass="22654">MACGCHQPTSVSRQGLRSLWYLPSGCVITVSKRSSQHLPVWSVRDIPAQTCVKPPASYAAVPAQQSLPEDPQQLHLPFHARQPILPQTIPFAECLNLPAQSHTQAQAWPPTVPSAQQPAVTVIFPAQSQVQHPACLLTMSLAKQVEEFLGEPNFGIFDGSAKNLQPELQQEHMPGQQLSTGTTLAQFCDPCWPQQDAATLTEMDFLI</sequence>
<organism evidence="1 2">
    <name type="scientific">Candidula unifasciata</name>
    <dbReference type="NCBI Taxonomy" id="100452"/>
    <lineage>
        <taxon>Eukaryota</taxon>
        <taxon>Metazoa</taxon>
        <taxon>Spiralia</taxon>
        <taxon>Lophotrochozoa</taxon>
        <taxon>Mollusca</taxon>
        <taxon>Gastropoda</taxon>
        <taxon>Heterobranchia</taxon>
        <taxon>Euthyneura</taxon>
        <taxon>Panpulmonata</taxon>
        <taxon>Eupulmonata</taxon>
        <taxon>Stylommatophora</taxon>
        <taxon>Helicina</taxon>
        <taxon>Helicoidea</taxon>
        <taxon>Geomitridae</taxon>
        <taxon>Candidula</taxon>
    </lineage>
</organism>
<protein>
    <submittedName>
        <fullName evidence="1">Uncharacterized protein</fullName>
    </submittedName>
</protein>
<gene>
    <name evidence="1" type="ORF">CUNI_LOCUS1009</name>
</gene>
<dbReference type="AlphaFoldDB" id="A0A8S3YJ18"/>
<evidence type="ECO:0000313" key="2">
    <source>
        <dbReference type="Proteomes" id="UP000678393"/>
    </source>
</evidence>
<comment type="caution">
    <text evidence="1">The sequence shown here is derived from an EMBL/GenBank/DDBJ whole genome shotgun (WGS) entry which is preliminary data.</text>
</comment>